<comment type="similarity">
    <text evidence="2 14 15">Belongs to the TonB-dependent receptor family.</text>
</comment>
<keyword evidence="8" id="KW-0408">Iron</keyword>
<keyword evidence="3 14" id="KW-0813">Transport</keyword>
<dbReference type="PROSITE" id="PS52016">
    <property type="entry name" value="TONB_DEPENDENT_REC_3"/>
    <property type="match status" value="1"/>
</dbReference>
<reference evidence="20" key="1">
    <citation type="journal article" date="2019" name="Int. J. Syst. Evol. Microbiol.">
        <title>The Global Catalogue of Microorganisms (GCM) 10K type strain sequencing project: providing services to taxonomists for standard genome sequencing and annotation.</title>
        <authorList>
            <consortium name="The Broad Institute Genomics Platform"/>
            <consortium name="The Broad Institute Genome Sequencing Center for Infectious Disease"/>
            <person name="Wu L."/>
            <person name="Ma J."/>
        </authorList>
    </citation>
    <scope>NUCLEOTIDE SEQUENCE [LARGE SCALE GENOMIC DNA]</scope>
    <source>
        <strain evidence="20">ICMP 19515</strain>
    </source>
</reference>
<protein>
    <submittedName>
        <fullName evidence="19">TonB-dependent siderophore receptor</fullName>
    </submittedName>
</protein>
<evidence type="ECO:0000256" key="12">
    <source>
        <dbReference type="ARBA" id="ARBA00023170"/>
    </source>
</evidence>
<keyword evidence="11 14" id="KW-0472">Membrane</keyword>
<keyword evidence="10 15" id="KW-0798">TonB box</keyword>
<keyword evidence="6 14" id="KW-0812">Transmembrane</keyword>
<dbReference type="PANTHER" id="PTHR32552">
    <property type="entry name" value="FERRICHROME IRON RECEPTOR-RELATED"/>
    <property type="match status" value="1"/>
</dbReference>
<dbReference type="InterPro" id="IPR036942">
    <property type="entry name" value="Beta-barrel_TonB_sf"/>
</dbReference>
<evidence type="ECO:0000259" key="17">
    <source>
        <dbReference type="Pfam" id="PF00593"/>
    </source>
</evidence>
<comment type="caution">
    <text evidence="19">The sequence shown here is derived from an EMBL/GenBank/DDBJ whole genome shotgun (WGS) entry which is preliminary data.</text>
</comment>
<evidence type="ECO:0000256" key="13">
    <source>
        <dbReference type="ARBA" id="ARBA00023237"/>
    </source>
</evidence>
<dbReference type="NCBIfam" id="TIGR01783">
    <property type="entry name" value="TonB-siderophor"/>
    <property type="match status" value="1"/>
</dbReference>
<evidence type="ECO:0000256" key="3">
    <source>
        <dbReference type="ARBA" id="ARBA00022448"/>
    </source>
</evidence>
<proteinExistence type="inferred from homology"/>
<evidence type="ECO:0000256" key="8">
    <source>
        <dbReference type="ARBA" id="ARBA00023004"/>
    </source>
</evidence>
<feature type="chain" id="PRO_5047184785" evidence="16">
    <location>
        <begin position="37"/>
        <end position="742"/>
    </location>
</feature>
<evidence type="ECO:0000256" key="5">
    <source>
        <dbReference type="ARBA" id="ARBA00022496"/>
    </source>
</evidence>
<dbReference type="InterPro" id="IPR037066">
    <property type="entry name" value="Plug_dom_sf"/>
</dbReference>
<evidence type="ECO:0000313" key="19">
    <source>
        <dbReference type="EMBL" id="MFC3326318.1"/>
    </source>
</evidence>
<keyword evidence="9" id="KW-0406">Ion transport</keyword>
<evidence type="ECO:0000256" key="11">
    <source>
        <dbReference type="ARBA" id="ARBA00023136"/>
    </source>
</evidence>
<keyword evidence="7 16" id="KW-0732">Signal</keyword>
<dbReference type="Gene3D" id="2.170.130.10">
    <property type="entry name" value="TonB-dependent receptor, plug domain"/>
    <property type="match status" value="1"/>
</dbReference>
<feature type="domain" description="TonB-dependent receptor plug" evidence="18">
    <location>
        <begin position="77"/>
        <end position="181"/>
    </location>
</feature>
<dbReference type="PROSITE" id="PS51257">
    <property type="entry name" value="PROKAR_LIPOPROTEIN"/>
    <property type="match status" value="1"/>
</dbReference>
<dbReference type="InterPro" id="IPR039426">
    <property type="entry name" value="TonB-dep_rcpt-like"/>
</dbReference>
<keyword evidence="20" id="KW-1185">Reference proteome</keyword>
<comment type="subcellular location">
    <subcellularLocation>
        <location evidence="1 14">Cell outer membrane</location>
        <topology evidence="1 14">Multi-pass membrane protein</topology>
    </subcellularLocation>
</comment>
<dbReference type="InterPro" id="IPR000531">
    <property type="entry name" value="Beta-barrel_TonB"/>
</dbReference>
<evidence type="ECO:0000259" key="18">
    <source>
        <dbReference type="Pfam" id="PF07715"/>
    </source>
</evidence>
<dbReference type="CDD" id="cd01347">
    <property type="entry name" value="ligand_gated_channel"/>
    <property type="match status" value="1"/>
</dbReference>
<dbReference type="Pfam" id="PF07715">
    <property type="entry name" value="Plug"/>
    <property type="match status" value="1"/>
</dbReference>
<evidence type="ECO:0000256" key="1">
    <source>
        <dbReference type="ARBA" id="ARBA00004571"/>
    </source>
</evidence>
<feature type="signal peptide" evidence="16">
    <location>
        <begin position="1"/>
        <end position="36"/>
    </location>
</feature>
<evidence type="ECO:0000256" key="15">
    <source>
        <dbReference type="RuleBase" id="RU003357"/>
    </source>
</evidence>
<keyword evidence="5" id="KW-0410">Iron transport</keyword>
<dbReference type="SUPFAM" id="SSF56935">
    <property type="entry name" value="Porins"/>
    <property type="match status" value="1"/>
</dbReference>
<evidence type="ECO:0000256" key="16">
    <source>
        <dbReference type="SAM" id="SignalP"/>
    </source>
</evidence>
<feature type="domain" description="TonB-dependent receptor-like beta-barrel" evidence="17">
    <location>
        <begin position="253"/>
        <end position="710"/>
    </location>
</feature>
<accession>A0ABV7N0I1</accession>
<evidence type="ECO:0000256" key="10">
    <source>
        <dbReference type="ARBA" id="ARBA00023077"/>
    </source>
</evidence>
<evidence type="ECO:0000256" key="6">
    <source>
        <dbReference type="ARBA" id="ARBA00022692"/>
    </source>
</evidence>
<dbReference type="InterPro" id="IPR012910">
    <property type="entry name" value="Plug_dom"/>
</dbReference>
<evidence type="ECO:0000256" key="9">
    <source>
        <dbReference type="ARBA" id="ARBA00023065"/>
    </source>
</evidence>
<dbReference type="Proteomes" id="UP001595648">
    <property type="component" value="Unassembled WGS sequence"/>
</dbReference>
<sequence length="742" mass="80894">MITGRGPFWRDGVARKRLLIATVSLPALLGCSLAAAQDTATTLDPINVQERVESAFGPVKGYVATKGSTGTKTDTPLIETPQSISVITKDQMEAQAVDSLNSALRYTPGATGNLYGTDNRGLGLQLRGISNASGVFYKDGLQLKESNFTLFTALDSYGAERYEVLRGPASVLYGQASPGGIINYVSKRPTEENLREVEFGGGSFNRYEGKFDFSGAVNADKSLLFRLTGAAHMGDTQTDFVKDDRIFIAPAITWQPDADTSLTILANYQRDRSGWAMQYLPAEGTITPAKNGQILPNSRFVGEPGFDSYNNDQASIGYEFEHRFNETWQVRQHARYVYLTHTEEGVFGAGLLEGDPENPQPDDPPYGTYSRYADAGGTKLSGVTIDNQAQADFDTGPLTHTLLMGLDYKRYTYRDYASEGAVDNLDIFNPVYGSPVAGLTPYTDTDTTQQQVGLYAQDQVKLGNWRLTLGGRQDWSDSKVYDNLAGDFLAPQKDNAFTSRAGLVYLADNGLAPYVSYSESFQPVAGADSDGNLFVPETGRQYEIGLKYQPIGWNSFITVSAFDLTRQNVVRYGNEGRPDDMFQTGEIRSRGVELEAVASLDFGLDLRAAYTYLDTRITKATSVVDDNGSSISNEGNTPFGVPTHSASLWANYTFGSGRLEGLGLGAGVRYVGSTYGDDDNSFKVPSAVLADAAVHYTWQNATLSLNVSNLFDKRYVASCFSSGFGCFYGEGRRINGAVKYTW</sequence>
<gene>
    <name evidence="19" type="ORF">ACFOJ9_31885</name>
</gene>
<name>A0ABV7N0I1_9HYPH</name>
<evidence type="ECO:0000256" key="14">
    <source>
        <dbReference type="PROSITE-ProRule" id="PRU01360"/>
    </source>
</evidence>
<evidence type="ECO:0000256" key="7">
    <source>
        <dbReference type="ARBA" id="ARBA00022729"/>
    </source>
</evidence>
<evidence type="ECO:0000313" key="20">
    <source>
        <dbReference type="Proteomes" id="UP001595648"/>
    </source>
</evidence>
<keyword evidence="12 19" id="KW-0675">Receptor</keyword>
<dbReference type="Pfam" id="PF00593">
    <property type="entry name" value="TonB_dep_Rec_b-barrel"/>
    <property type="match status" value="1"/>
</dbReference>
<evidence type="ECO:0000256" key="4">
    <source>
        <dbReference type="ARBA" id="ARBA00022452"/>
    </source>
</evidence>
<keyword evidence="13 14" id="KW-0998">Cell outer membrane</keyword>
<evidence type="ECO:0000256" key="2">
    <source>
        <dbReference type="ARBA" id="ARBA00009810"/>
    </source>
</evidence>
<dbReference type="RefSeq" id="WP_378985062.1">
    <property type="nucleotide sequence ID" value="NZ_JBHRVD010000001.1"/>
</dbReference>
<dbReference type="EMBL" id="JBHRVD010000001">
    <property type="protein sequence ID" value="MFC3326318.1"/>
    <property type="molecule type" value="Genomic_DNA"/>
</dbReference>
<organism evidence="19 20">
    <name type="scientific">Mesorhizobium cantuariense</name>
    <dbReference type="NCBI Taxonomy" id="1300275"/>
    <lineage>
        <taxon>Bacteria</taxon>
        <taxon>Pseudomonadati</taxon>
        <taxon>Pseudomonadota</taxon>
        <taxon>Alphaproteobacteria</taxon>
        <taxon>Hyphomicrobiales</taxon>
        <taxon>Phyllobacteriaceae</taxon>
        <taxon>Mesorhizobium</taxon>
    </lineage>
</organism>
<dbReference type="Gene3D" id="2.40.170.20">
    <property type="entry name" value="TonB-dependent receptor, beta-barrel domain"/>
    <property type="match status" value="1"/>
</dbReference>
<dbReference type="InterPro" id="IPR010105">
    <property type="entry name" value="TonB_sidphr_rcpt"/>
</dbReference>
<dbReference type="PANTHER" id="PTHR32552:SF68">
    <property type="entry name" value="FERRICHROME OUTER MEMBRANE TRANSPORTER_PHAGE RECEPTOR"/>
    <property type="match status" value="1"/>
</dbReference>
<keyword evidence="4 14" id="KW-1134">Transmembrane beta strand</keyword>